<dbReference type="PANTHER" id="PTHR42470">
    <property type="entry name" value="VAST DOMAIN-CONTAINING PROTEIN"/>
    <property type="match status" value="1"/>
</dbReference>
<feature type="region of interest" description="Disordered" evidence="1">
    <location>
        <begin position="270"/>
        <end position="318"/>
    </location>
</feature>
<sequence>MPDDLNNHIVHTINNAREQTSPTAKTIARKQRRAVFLDEQGGIDLLKSDVLFMEEAEGGEPLISVKPRVNLSKAYLPPPLSELVAEEYGLLSQPRPDHAIGYVPFSEAKVAGVQAPFEPAEELVFSSLCTQLPFPFLTVQWKIQKGSQGHYHARLQGARDGATVVNYLHQFYTKAENREPSVIATYHFSATCDMEILQIYVHWREANSDSSVSYFMKPIAQTFLRKTSEMEEARKVLRNILEYSVKDRLQNIRQAIPPLKSRKLEQRHCVSAASESVTQAHPIPTIGAGPVFPPPTPSSKGSPSAHAQKKRKRNNATD</sequence>
<gene>
    <name evidence="3" type="ORF">AOQ84DRAFT_305522</name>
</gene>
<dbReference type="PANTHER" id="PTHR42470:SF1">
    <property type="entry name" value="VAST DOMAIN-CONTAINING PROTEIN"/>
    <property type="match status" value="1"/>
</dbReference>
<evidence type="ECO:0000313" key="4">
    <source>
        <dbReference type="Proteomes" id="UP000250140"/>
    </source>
</evidence>
<evidence type="ECO:0000256" key="1">
    <source>
        <dbReference type="SAM" id="MobiDB-lite"/>
    </source>
</evidence>
<evidence type="ECO:0000313" key="3">
    <source>
        <dbReference type="EMBL" id="OCL02020.1"/>
    </source>
</evidence>
<reference evidence="3 4" key="1">
    <citation type="journal article" date="2016" name="Nat. Commun.">
        <title>Ectomycorrhizal ecology is imprinted in the genome of the dominant symbiotic fungus Cenococcum geophilum.</title>
        <authorList>
            <consortium name="DOE Joint Genome Institute"/>
            <person name="Peter M."/>
            <person name="Kohler A."/>
            <person name="Ohm R.A."/>
            <person name="Kuo A."/>
            <person name="Krutzmann J."/>
            <person name="Morin E."/>
            <person name="Arend M."/>
            <person name="Barry K.W."/>
            <person name="Binder M."/>
            <person name="Choi C."/>
            <person name="Clum A."/>
            <person name="Copeland A."/>
            <person name="Grisel N."/>
            <person name="Haridas S."/>
            <person name="Kipfer T."/>
            <person name="LaButti K."/>
            <person name="Lindquist E."/>
            <person name="Lipzen A."/>
            <person name="Maire R."/>
            <person name="Meier B."/>
            <person name="Mihaltcheva S."/>
            <person name="Molinier V."/>
            <person name="Murat C."/>
            <person name="Poggeler S."/>
            <person name="Quandt C.A."/>
            <person name="Sperisen C."/>
            <person name="Tritt A."/>
            <person name="Tisserant E."/>
            <person name="Crous P.W."/>
            <person name="Henrissat B."/>
            <person name="Nehls U."/>
            <person name="Egli S."/>
            <person name="Spatafora J.W."/>
            <person name="Grigoriev I.V."/>
            <person name="Martin F.M."/>
        </authorList>
    </citation>
    <scope>NUCLEOTIDE SEQUENCE [LARGE SCALE GENOMIC DNA]</scope>
    <source>
        <strain evidence="3 4">CBS 207.34</strain>
    </source>
</reference>
<protein>
    <recommendedName>
        <fullName evidence="2">DUF7924 domain-containing protein</fullName>
    </recommendedName>
</protein>
<dbReference type="AlphaFoldDB" id="A0A8E2ENP3"/>
<name>A0A8E2ENP3_9PEZI</name>
<feature type="domain" description="DUF7924" evidence="2">
    <location>
        <begin position="92"/>
        <end position="256"/>
    </location>
</feature>
<dbReference type="Pfam" id="PF25545">
    <property type="entry name" value="DUF7924"/>
    <property type="match status" value="1"/>
</dbReference>
<dbReference type="Proteomes" id="UP000250140">
    <property type="component" value="Unassembled WGS sequence"/>
</dbReference>
<dbReference type="OrthoDB" id="5426775at2759"/>
<dbReference type="EMBL" id="KV751017">
    <property type="protein sequence ID" value="OCL02020.1"/>
    <property type="molecule type" value="Genomic_DNA"/>
</dbReference>
<feature type="compositionally biased region" description="Basic residues" evidence="1">
    <location>
        <begin position="307"/>
        <end position="318"/>
    </location>
</feature>
<keyword evidence="4" id="KW-1185">Reference proteome</keyword>
<organism evidence="3 4">
    <name type="scientific">Glonium stellatum</name>
    <dbReference type="NCBI Taxonomy" id="574774"/>
    <lineage>
        <taxon>Eukaryota</taxon>
        <taxon>Fungi</taxon>
        <taxon>Dikarya</taxon>
        <taxon>Ascomycota</taxon>
        <taxon>Pezizomycotina</taxon>
        <taxon>Dothideomycetes</taxon>
        <taxon>Pleosporomycetidae</taxon>
        <taxon>Gloniales</taxon>
        <taxon>Gloniaceae</taxon>
        <taxon>Glonium</taxon>
    </lineage>
</organism>
<dbReference type="InterPro" id="IPR057684">
    <property type="entry name" value="DUF7924"/>
</dbReference>
<accession>A0A8E2ENP3</accession>
<evidence type="ECO:0000259" key="2">
    <source>
        <dbReference type="Pfam" id="PF25545"/>
    </source>
</evidence>
<proteinExistence type="predicted"/>